<dbReference type="GO" id="GO:0016020">
    <property type="term" value="C:membrane"/>
    <property type="evidence" value="ECO:0007669"/>
    <property type="project" value="UniProtKB-SubCell"/>
</dbReference>
<dbReference type="InterPro" id="IPR002549">
    <property type="entry name" value="AI-2E-like"/>
</dbReference>
<evidence type="ECO:0000256" key="5">
    <source>
        <dbReference type="ARBA" id="ARBA00023136"/>
    </source>
</evidence>
<evidence type="ECO:0000313" key="8">
    <source>
        <dbReference type="Proteomes" id="UP000178121"/>
    </source>
</evidence>
<keyword evidence="5 6" id="KW-0472">Membrane</keyword>
<dbReference type="PANTHER" id="PTHR21716">
    <property type="entry name" value="TRANSMEMBRANE PROTEIN"/>
    <property type="match status" value="1"/>
</dbReference>
<accession>A0A1G2M988</accession>
<dbReference type="EMBL" id="MHRI01000030">
    <property type="protein sequence ID" value="OHA20418.1"/>
    <property type="molecule type" value="Genomic_DNA"/>
</dbReference>
<sequence>MPGMRKIELTFFFFLVVVTGIFSFFIFKPYLSALFVALVFALVFRPVYEAIHRKIRKPSLASLLTLSFLFLVVFIPATLFGFFIFDDAQALYLSSRSETSVLDRLDESLEPIEAYVQIVLPEFEIDISEYINAALSFLVDNFGSVFSRLVGVVFQTFIMLLALFYLFRDGSKFRSFLITFSPLENEYDERILKRLETAIASVVQGKLLIVVLQGILASIGFWLFGIPHPVLFGALTSLAALIPAVGIAIVFVPAILYLFAFSSIGAAIGLLVFGIVVGVVDNILGPVLYEKGLQMHPLIILLSVLGGLVFFGPVGFLAGPVTLSLLLALLDIYPLLFGEQRR</sequence>
<feature type="transmembrane region" description="Helical" evidence="6">
    <location>
        <begin position="33"/>
        <end position="51"/>
    </location>
</feature>
<keyword evidence="3 6" id="KW-0812">Transmembrane</keyword>
<dbReference type="PANTHER" id="PTHR21716:SF4">
    <property type="entry name" value="TRANSMEMBRANE PROTEIN 245"/>
    <property type="match status" value="1"/>
</dbReference>
<proteinExistence type="inferred from homology"/>
<feature type="transmembrane region" description="Helical" evidence="6">
    <location>
        <begin position="63"/>
        <end position="85"/>
    </location>
</feature>
<dbReference type="AlphaFoldDB" id="A0A1G2M988"/>
<reference evidence="7 8" key="1">
    <citation type="journal article" date="2016" name="Nat. Commun.">
        <title>Thousands of microbial genomes shed light on interconnected biogeochemical processes in an aquifer system.</title>
        <authorList>
            <person name="Anantharaman K."/>
            <person name="Brown C.T."/>
            <person name="Hug L.A."/>
            <person name="Sharon I."/>
            <person name="Castelle C.J."/>
            <person name="Probst A.J."/>
            <person name="Thomas B.C."/>
            <person name="Singh A."/>
            <person name="Wilkins M.J."/>
            <person name="Karaoz U."/>
            <person name="Brodie E.L."/>
            <person name="Williams K.H."/>
            <person name="Hubbard S.S."/>
            <person name="Banfield J.F."/>
        </authorList>
    </citation>
    <scope>NUCLEOTIDE SEQUENCE [LARGE SCALE GENOMIC DNA]</scope>
</reference>
<evidence type="ECO:0000256" key="4">
    <source>
        <dbReference type="ARBA" id="ARBA00022989"/>
    </source>
</evidence>
<comment type="subcellular location">
    <subcellularLocation>
        <location evidence="1">Membrane</location>
        <topology evidence="1">Multi-pass membrane protein</topology>
    </subcellularLocation>
</comment>
<comment type="similarity">
    <text evidence="2">Belongs to the autoinducer-2 exporter (AI-2E) (TC 2.A.86) family.</text>
</comment>
<feature type="transmembrane region" description="Helical" evidence="6">
    <location>
        <begin position="300"/>
        <end position="333"/>
    </location>
</feature>
<feature type="transmembrane region" description="Helical" evidence="6">
    <location>
        <begin position="258"/>
        <end position="280"/>
    </location>
</feature>
<evidence type="ECO:0008006" key="9">
    <source>
        <dbReference type="Google" id="ProtNLM"/>
    </source>
</evidence>
<protein>
    <recommendedName>
        <fullName evidence="9">AI-2E family transporter</fullName>
    </recommendedName>
</protein>
<evidence type="ECO:0000256" key="3">
    <source>
        <dbReference type="ARBA" id="ARBA00022692"/>
    </source>
</evidence>
<feature type="transmembrane region" description="Helical" evidence="6">
    <location>
        <begin position="207"/>
        <end position="224"/>
    </location>
</feature>
<evidence type="ECO:0000256" key="1">
    <source>
        <dbReference type="ARBA" id="ARBA00004141"/>
    </source>
</evidence>
<feature type="transmembrane region" description="Helical" evidence="6">
    <location>
        <begin position="145"/>
        <end position="167"/>
    </location>
</feature>
<evidence type="ECO:0000313" key="7">
    <source>
        <dbReference type="EMBL" id="OHA20418.1"/>
    </source>
</evidence>
<evidence type="ECO:0000256" key="2">
    <source>
        <dbReference type="ARBA" id="ARBA00009773"/>
    </source>
</evidence>
<evidence type="ECO:0000256" key="6">
    <source>
        <dbReference type="SAM" id="Phobius"/>
    </source>
</evidence>
<name>A0A1G2M988_9BACT</name>
<feature type="transmembrane region" description="Helical" evidence="6">
    <location>
        <begin position="230"/>
        <end position="251"/>
    </location>
</feature>
<keyword evidence="4 6" id="KW-1133">Transmembrane helix</keyword>
<dbReference type="Pfam" id="PF01594">
    <property type="entry name" value="AI-2E_transport"/>
    <property type="match status" value="1"/>
</dbReference>
<gene>
    <name evidence="7" type="ORF">A2849_01415</name>
</gene>
<feature type="transmembrane region" description="Helical" evidence="6">
    <location>
        <begin position="7"/>
        <end position="27"/>
    </location>
</feature>
<dbReference type="Proteomes" id="UP000178121">
    <property type="component" value="Unassembled WGS sequence"/>
</dbReference>
<comment type="caution">
    <text evidence="7">The sequence shown here is derived from an EMBL/GenBank/DDBJ whole genome shotgun (WGS) entry which is preliminary data.</text>
</comment>
<organism evidence="7 8">
    <name type="scientific">Candidatus Taylorbacteria bacterium RIFCSPHIGHO2_01_FULL_51_15</name>
    <dbReference type="NCBI Taxonomy" id="1802304"/>
    <lineage>
        <taxon>Bacteria</taxon>
        <taxon>Candidatus Tayloriibacteriota</taxon>
    </lineage>
</organism>